<accession>A0A0N1HK65</accession>
<dbReference type="EMBL" id="LFJN01000057">
    <property type="protein sequence ID" value="KPI34532.1"/>
    <property type="molecule type" value="Genomic_DNA"/>
</dbReference>
<dbReference type="GeneID" id="28739668"/>
<keyword evidence="2" id="KW-1185">Reference proteome</keyword>
<sequence>ATDSPPPQASAASHFLIAPQALRMEKVSELLDRRQLLKSIRRNGGPKMFHKVSAKAVGGKWWGVGGHRLR</sequence>
<proteinExistence type="predicted"/>
<comment type="caution">
    <text evidence="1">The sequence shown here is derived from an EMBL/GenBank/DDBJ whole genome shotgun (WGS) entry which is preliminary data.</text>
</comment>
<reference evidence="1 2" key="1">
    <citation type="submission" date="2015-06" db="EMBL/GenBank/DDBJ databases">
        <title>Draft genome of the ant-associated black yeast Phialophora attae CBS 131958.</title>
        <authorList>
            <person name="Moreno L.F."/>
            <person name="Stielow B.J."/>
            <person name="de Hoog S."/>
            <person name="Vicente V.A."/>
            <person name="Weiss V.A."/>
            <person name="de Vries M."/>
            <person name="Cruz L.M."/>
            <person name="Souza E.M."/>
        </authorList>
    </citation>
    <scope>NUCLEOTIDE SEQUENCE [LARGE SCALE GENOMIC DNA]</scope>
    <source>
        <strain evidence="1 2">CBS 131958</strain>
    </source>
</reference>
<protein>
    <submittedName>
        <fullName evidence="1">Uncharacterized protein</fullName>
    </submittedName>
</protein>
<name>A0A0N1HK65_9EURO</name>
<evidence type="ECO:0000313" key="2">
    <source>
        <dbReference type="Proteomes" id="UP000038010"/>
    </source>
</evidence>
<organism evidence="1 2">
    <name type="scientific">Cyphellophora attinorum</name>
    <dbReference type="NCBI Taxonomy" id="1664694"/>
    <lineage>
        <taxon>Eukaryota</taxon>
        <taxon>Fungi</taxon>
        <taxon>Dikarya</taxon>
        <taxon>Ascomycota</taxon>
        <taxon>Pezizomycotina</taxon>
        <taxon>Eurotiomycetes</taxon>
        <taxon>Chaetothyriomycetidae</taxon>
        <taxon>Chaetothyriales</taxon>
        <taxon>Cyphellophoraceae</taxon>
        <taxon>Cyphellophora</taxon>
    </lineage>
</organism>
<gene>
    <name evidence="1" type="ORF">AB675_7420</name>
</gene>
<dbReference type="VEuPathDB" id="FungiDB:AB675_7420"/>
<dbReference type="AlphaFoldDB" id="A0A0N1HK65"/>
<feature type="non-terminal residue" evidence="1">
    <location>
        <position position="1"/>
    </location>
</feature>
<dbReference type="RefSeq" id="XP_017994495.1">
    <property type="nucleotide sequence ID" value="XM_018147788.1"/>
</dbReference>
<dbReference type="Proteomes" id="UP000038010">
    <property type="component" value="Unassembled WGS sequence"/>
</dbReference>
<evidence type="ECO:0000313" key="1">
    <source>
        <dbReference type="EMBL" id="KPI34532.1"/>
    </source>
</evidence>